<reference evidence="1" key="2">
    <citation type="journal article" date="2022" name="Microbiol. Resour. Announc.">
        <title>Metagenome Sequencing to Explore Phylogenomics of Terrestrial Cyanobacteria.</title>
        <authorList>
            <person name="Ward R.D."/>
            <person name="Stajich J.E."/>
            <person name="Johansen J.R."/>
            <person name="Huntemann M."/>
            <person name="Clum A."/>
            <person name="Foster B."/>
            <person name="Foster B."/>
            <person name="Roux S."/>
            <person name="Palaniappan K."/>
            <person name="Varghese N."/>
            <person name="Mukherjee S."/>
            <person name="Reddy T.B.K."/>
            <person name="Daum C."/>
            <person name="Copeland A."/>
            <person name="Chen I.A."/>
            <person name="Ivanova N.N."/>
            <person name="Kyrpides N.C."/>
            <person name="Shapiro N."/>
            <person name="Eloe-Fadrosh E.A."/>
            <person name="Pietrasiak N."/>
        </authorList>
    </citation>
    <scope>NUCLEOTIDE SEQUENCE</scope>
    <source>
        <strain evidence="1">HA4357-MV3</strain>
    </source>
</reference>
<evidence type="ECO:0000313" key="2">
    <source>
        <dbReference type="Proteomes" id="UP000813215"/>
    </source>
</evidence>
<evidence type="ECO:0000313" key="1">
    <source>
        <dbReference type="EMBL" id="MBW4431075.1"/>
    </source>
</evidence>
<dbReference type="Proteomes" id="UP000813215">
    <property type="component" value="Unassembled WGS sequence"/>
</dbReference>
<protein>
    <recommendedName>
        <fullName evidence="3">Transposase</fullName>
    </recommendedName>
</protein>
<reference evidence="1" key="1">
    <citation type="submission" date="2021-05" db="EMBL/GenBank/DDBJ databases">
        <authorList>
            <person name="Pietrasiak N."/>
            <person name="Ward R."/>
            <person name="Stajich J.E."/>
            <person name="Kurbessoian T."/>
        </authorList>
    </citation>
    <scope>NUCLEOTIDE SEQUENCE</scope>
    <source>
        <strain evidence="1">HA4357-MV3</strain>
    </source>
</reference>
<name>A0A9E3H6J2_9NOST</name>
<dbReference type="AlphaFoldDB" id="A0A9E3H6J2"/>
<accession>A0A9E3H6J2</accession>
<sequence>MIPTFYQTHLKSQFSLADYIFLKILITLLQSIKKVKLETLATVLPIPIIFESRRKKIQRFLSLPNLTIEKTWFPIVTAWLETNFTCEKIIYVVIDRTNWAGVNLFMVSVVWDKRAFPVYFELLPKLGSSNLKEYGRIQKRHSSFYIGLYGQHWVNFMEQCKDLVTDLMKLSRNKRPFYQRGLRAMELILSAS</sequence>
<gene>
    <name evidence="1" type="ORF">KME28_04900</name>
</gene>
<dbReference type="EMBL" id="JAHHHW010000048">
    <property type="protein sequence ID" value="MBW4431075.1"/>
    <property type="molecule type" value="Genomic_DNA"/>
</dbReference>
<proteinExistence type="predicted"/>
<organism evidence="1 2">
    <name type="scientific">Pelatocladus maniniholoensis HA4357-MV3</name>
    <dbReference type="NCBI Taxonomy" id="1117104"/>
    <lineage>
        <taxon>Bacteria</taxon>
        <taxon>Bacillati</taxon>
        <taxon>Cyanobacteriota</taxon>
        <taxon>Cyanophyceae</taxon>
        <taxon>Nostocales</taxon>
        <taxon>Nostocaceae</taxon>
        <taxon>Pelatocladus</taxon>
    </lineage>
</organism>
<evidence type="ECO:0008006" key="3">
    <source>
        <dbReference type="Google" id="ProtNLM"/>
    </source>
</evidence>
<comment type="caution">
    <text evidence="1">The sequence shown here is derived from an EMBL/GenBank/DDBJ whole genome shotgun (WGS) entry which is preliminary data.</text>
</comment>